<organism evidence="2 3">
    <name type="scientific">Ladona fulva</name>
    <name type="common">Scarce chaser dragonfly</name>
    <name type="synonym">Libellula fulva</name>
    <dbReference type="NCBI Taxonomy" id="123851"/>
    <lineage>
        <taxon>Eukaryota</taxon>
        <taxon>Metazoa</taxon>
        <taxon>Ecdysozoa</taxon>
        <taxon>Arthropoda</taxon>
        <taxon>Hexapoda</taxon>
        <taxon>Insecta</taxon>
        <taxon>Pterygota</taxon>
        <taxon>Palaeoptera</taxon>
        <taxon>Odonata</taxon>
        <taxon>Epiprocta</taxon>
        <taxon>Anisoptera</taxon>
        <taxon>Libelluloidea</taxon>
        <taxon>Libellulidae</taxon>
        <taxon>Ladona</taxon>
    </lineage>
</organism>
<proteinExistence type="predicted"/>
<sequence length="306" mass="34662">MEISTTRNPLFEVQRPSVRRSYTPAVLRTGVNLLGDVVQNRPIPESVLRHVDEASDNLKRKAVDSIGKLMKGSGYKKPRVVNRRHSSAESQRRKKPKKRKKVKSKRKVKRISSKNGKTIRKKVRRQSVKRDECAKSELDLFTIPPTQTSIRNSQWVHYKPLSSINDDSPLEFVVSGAGDEYIDLRHTLIHVVAKIVKTDGADTAEEQKVGPEPYEGPCEVIKPGQKFFRLRLRGRETTVSIDRLKPAHLLDDDLTATGGQHIQSGRPTSQPLSHSETNDPQPPPPRATRSGRRVHFPVNLREYITN</sequence>
<keyword evidence="3" id="KW-1185">Reference proteome</keyword>
<feature type="region of interest" description="Disordered" evidence="1">
    <location>
        <begin position="79"/>
        <end position="130"/>
    </location>
</feature>
<reference evidence="2" key="2">
    <citation type="submission" date="2017-10" db="EMBL/GenBank/DDBJ databases">
        <title>Ladona fulva Genome sequencing and assembly.</title>
        <authorList>
            <person name="Murali S."/>
            <person name="Richards S."/>
            <person name="Bandaranaike D."/>
            <person name="Bellair M."/>
            <person name="Blankenburg K."/>
            <person name="Chao H."/>
            <person name="Dinh H."/>
            <person name="Doddapaneni H."/>
            <person name="Dugan-Rocha S."/>
            <person name="Elkadiri S."/>
            <person name="Gnanaolivu R."/>
            <person name="Hernandez B."/>
            <person name="Skinner E."/>
            <person name="Javaid M."/>
            <person name="Lee S."/>
            <person name="Li M."/>
            <person name="Ming W."/>
            <person name="Munidasa M."/>
            <person name="Muniz J."/>
            <person name="Nguyen L."/>
            <person name="Hughes D."/>
            <person name="Osuji N."/>
            <person name="Pu L.-L."/>
            <person name="Puazo M."/>
            <person name="Qu C."/>
            <person name="Quiroz J."/>
            <person name="Raj R."/>
            <person name="Weissenberger G."/>
            <person name="Xin Y."/>
            <person name="Zou X."/>
            <person name="Han Y."/>
            <person name="Worley K."/>
            <person name="Muzny D."/>
            <person name="Gibbs R."/>
        </authorList>
    </citation>
    <scope>NUCLEOTIDE SEQUENCE</scope>
    <source>
        <strain evidence="2">Sampled in the wild</strain>
    </source>
</reference>
<feature type="compositionally biased region" description="Basic residues" evidence="1">
    <location>
        <begin position="92"/>
        <end position="127"/>
    </location>
</feature>
<dbReference type="EMBL" id="KZ308438">
    <property type="protein sequence ID" value="KAG8229656.1"/>
    <property type="molecule type" value="Genomic_DNA"/>
</dbReference>
<protein>
    <submittedName>
        <fullName evidence="2">Uncharacterized protein</fullName>
    </submittedName>
</protein>
<accession>A0A8K0P159</accession>
<gene>
    <name evidence="2" type="ORF">J437_LFUL008588</name>
</gene>
<evidence type="ECO:0000313" key="3">
    <source>
        <dbReference type="Proteomes" id="UP000792457"/>
    </source>
</evidence>
<dbReference type="AlphaFoldDB" id="A0A8K0P159"/>
<feature type="region of interest" description="Disordered" evidence="1">
    <location>
        <begin position="257"/>
        <end position="293"/>
    </location>
</feature>
<dbReference type="Proteomes" id="UP000792457">
    <property type="component" value="Unassembled WGS sequence"/>
</dbReference>
<dbReference type="OrthoDB" id="5979489at2759"/>
<feature type="compositionally biased region" description="Polar residues" evidence="1">
    <location>
        <begin position="257"/>
        <end position="279"/>
    </location>
</feature>
<name>A0A8K0P159_LADFU</name>
<evidence type="ECO:0000313" key="2">
    <source>
        <dbReference type="EMBL" id="KAG8229656.1"/>
    </source>
</evidence>
<evidence type="ECO:0000256" key="1">
    <source>
        <dbReference type="SAM" id="MobiDB-lite"/>
    </source>
</evidence>
<reference evidence="2" key="1">
    <citation type="submission" date="2013-04" db="EMBL/GenBank/DDBJ databases">
        <authorList>
            <person name="Qu J."/>
            <person name="Murali S.C."/>
            <person name="Bandaranaike D."/>
            <person name="Bellair M."/>
            <person name="Blankenburg K."/>
            <person name="Chao H."/>
            <person name="Dinh H."/>
            <person name="Doddapaneni H."/>
            <person name="Downs B."/>
            <person name="Dugan-Rocha S."/>
            <person name="Elkadiri S."/>
            <person name="Gnanaolivu R.D."/>
            <person name="Hernandez B."/>
            <person name="Javaid M."/>
            <person name="Jayaseelan J.C."/>
            <person name="Lee S."/>
            <person name="Li M."/>
            <person name="Ming W."/>
            <person name="Munidasa M."/>
            <person name="Muniz J."/>
            <person name="Nguyen L."/>
            <person name="Ongeri F."/>
            <person name="Osuji N."/>
            <person name="Pu L.-L."/>
            <person name="Puazo M."/>
            <person name="Qu C."/>
            <person name="Quiroz J."/>
            <person name="Raj R."/>
            <person name="Weissenberger G."/>
            <person name="Xin Y."/>
            <person name="Zou X."/>
            <person name="Han Y."/>
            <person name="Richards S."/>
            <person name="Worley K."/>
            <person name="Muzny D."/>
            <person name="Gibbs R."/>
        </authorList>
    </citation>
    <scope>NUCLEOTIDE SEQUENCE</scope>
    <source>
        <strain evidence="2">Sampled in the wild</strain>
    </source>
</reference>
<comment type="caution">
    <text evidence="2">The sequence shown here is derived from an EMBL/GenBank/DDBJ whole genome shotgun (WGS) entry which is preliminary data.</text>
</comment>